<dbReference type="Proteomes" id="UP000230069">
    <property type="component" value="Unassembled WGS sequence"/>
</dbReference>
<organism evidence="2 3">
    <name type="scientific">Aquilegia coerulea</name>
    <name type="common">Rocky mountain columbine</name>
    <dbReference type="NCBI Taxonomy" id="218851"/>
    <lineage>
        <taxon>Eukaryota</taxon>
        <taxon>Viridiplantae</taxon>
        <taxon>Streptophyta</taxon>
        <taxon>Embryophyta</taxon>
        <taxon>Tracheophyta</taxon>
        <taxon>Spermatophyta</taxon>
        <taxon>Magnoliopsida</taxon>
        <taxon>Ranunculales</taxon>
        <taxon>Ranunculaceae</taxon>
        <taxon>Thalictroideae</taxon>
        <taxon>Aquilegia</taxon>
    </lineage>
</organism>
<reference evidence="2 3" key="1">
    <citation type="submission" date="2017-09" db="EMBL/GenBank/DDBJ databases">
        <title>WGS assembly of Aquilegia coerulea Goldsmith.</title>
        <authorList>
            <person name="Hodges S."/>
            <person name="Kramer E."/>
            <person name="Nordborg M."/>
            <person name="Tomkins J."/>
            <person name="Borevitz J."/>
            <person name="Derieg N."/>
            <person name="Yan J."/>
            <person name="Mihaltcheva S."/>
            <person name="Hayes R.D."/>
            <person name="Rokhsar D."/>
        </authorList>
    </citation>
    <scope>NUCLEOTIDE SEQUENCE [LARGE SCALE GENOMIC DNA]</scope>
    <source>
        <strain evidence="3">cv. Goldsmith</strain>
    </source>
</reference>
<evidence type="ECO:0000256" key="1">
    <source>
        <dbReference type="SAM" id="Phobius"/>
    </source>
</evidence>
<dbReference type="InParanoid" id="A0A2G5FC69"/>
<feature type="transmembrane region" description="Helical" evidence="1">
    <location>
        <begin position="63"/>
        <end position="89"/>
    </location>
</feature>
<name>A0A2G5FC69_AQUCA</name>
<keyword evidence="1" id="KW-1133">Transmembrane helix</keyword>
<dbReference type="AlphaFoldDB" id="A0A2G5FC69"/>
<accession>A0A2G5FC69</accession>
<keyword evidence="1" id="KW-0472">Membrane</keyword>
<evidence type="ECO:0000313" key="2">
    <source>
        <dbReference type="EMBL" id="PIA65608.1"/>
    </source>
</evidence>
<dbReference type="EMBL" id="KZ305018">
    <property type="protein sequence ID" value="PIA65608.1"/>
    <property type="molecule type" value="Genomic_DNA"/>
</dbReference>
<sequence length="101" mass="11908">MMEKMRYIHFKTNQTRKSSIIQKRRKGLCSLLWLPPCEDLGYLMVDYCFVISAKINSLELACIKLIFCMYLCCCLPFFTADLVLLILFFEVTCCLHSYCYC</sequence>
<keyword evidence="3" id="KW-1185">Reference proteome</keyword>
<protein>
    <submittedName>
        <fullName evidence="2">Uncharacterized protein</fullName>
    </submittedName>
</protein>
<gene>
    <name evidence="2" type="ORF">AQUCO_00100840v1</name>
</gene>
<evidence type="ECO:0000313" key="3">
    <source>
        <dbReference type="Proteomes" id="UP000230069"/>
    </source>
</evidence>
<keyword evidence="1" id="KW-0812">Transmembrane</keyword>
<proteinExistence type="predicted"/>